<gene>
    <name evidence="4" type="ORF">ENR64_21925</name>
</gene>
<dbReference type="PANTHER" id="PTHR33392:SF6">
    <property type="entry name" value="POLYISOPRENYL-TEICHOIC ACID--PEPTIDOGLYCAN TEICHOIC ACID TRANSFERASE TAGU"/>
    <property type="match status" value="1"/>
</dbReference>
<dbReference type="InterPro" id="IPR027381">
    <property type="entry name" value="LytR/CpsA/Psr_C"/>
</dbReference>
<comment type="caution">
    <text evidence="4">The sequence shown here is derived from an EMBL/GenBank/DDBJ whole genome shotgun (WGS) entry which is preliminary data.</text>
</comment>
<dbReference type="Pfam" id="PF13399">
    <property type="entry name" value="LytR_C"/>
    <property type="match status" value="1"/>
</dbReference>
<proteinExistence type="inferred from homology"/>
<dbReference type="NCBIfam" id="TIGR00350">
    <property type="entry name" value="lytR_cpsA_psr"/>
    <property type="match status" value="1"/>
</dbReference>
<feature type="domain" description="Cell envelope-related transcriptional attenuator" evidence="2">
    <location>
        <begin position="76"/>
        <end position="224"/>
    </location>
</feature>
<accession>A0A7C3PHC0</accession>
<dbReference type="InterPro" id="IPR050922">
    <property type="entry name" value="LytR/CpsA/Psr_CW_biosynth"/>
</dbReference>
<reference evidence="4" key="1">
    <citation type="journal article" date="2020" name="mSystems">
        <title>Genome- and Community-Level Interaction Insights into Carbon Utilization and Element Cycling Functions of Hydrothermarchaeota in Hydrothermal Sediment.</title>
        <authorList>
            <person name="Zhou Z."/>
            <person name="Liu Y."/>
            <person name="Xu W."/>
            <person name="Pan J."/>
            <person name="Luo Z.H."/>
            <person name="Li M."/>
        </authorList>
    </citation>
    <scope>NUCLEOTIDE SEQUENCE [LARGE SCALE GENOMIC DNA]</scope>
    <source>
        <strain evidence="4">SpSt-418</strain>
    </source>
</reference>
<dbReference type="EMBL" id="DSRU01000321">
    <property type="protein sequence ID" value="HFN00354.1"/>
    <property type="molecule type" value="Genomic_DNA"/>
</dbReference>
<dbReference type="Gene3D" id="3.40.630.190">
    <property type="entry name" value="LCP protein"/>
    <property type="match status" value="1"/>
</dbReference>
<organism evidence="4">
    <name type="scientific">Oscillatoriales cyanobacterium SpSt-418</name>
    <dbReference type="NCBI Taxonomy" id="2282169"/>
    <lineage>
        <taxon>Bacteria</taxon>
        <taxon>Bacillati</taxon>
        <taxon>Cyanobacteriota</taxon>
        <taxon>Cyanophyceae</taxon>
        <taxon>Oscillatoriophycideae</taxon>
        <taxon>Oscillatoriales</taxon>
    </lineage>
</organism>
<feature type="domain" description="LytR/CpsA/Psr regulator C-terminal" evidence="3">
    <location>
        <begin position="321"/>
        <end position="407"/>
    </location>
</feature>
<name>A0A7C3PHC0_9CYAN</name>
<sequence length="415" mass="45797">MAIVLATAGATSALGLVAALTIPLPGSLFPNDSGPEPIEEILKYGFQYRVSRPVNILVMGIDRVPGAKNGEIFEGRSDTMLLVRVDPKADSVSLLSIPRDTQVQLPNSEVVTKVNDANVRGGALLAAETVSKTLNGIPIDRYVRVSTDAFRELVDALGGVRVFVPEKMSYVDNTQKLKIDLEKGWQTLDGSQAEQFARFRQDAYGDIGRVQRQQTLLKALRDRLMNPTVIPRLPALVNSMQKYIDTNLSLEEMLALVSAGRHISQGDFRLVMLPGRFSQPNEYAASYWIMDPTGRDRVLTQYFGLESDATLVAQSPKLQSLRIAIQNASSKPNIANQLRRQLQEMGFTNTYLTQDWADHQGATELIVQQGDLESAKQLQEMLGFGRINPASVGDLESEITIRVGDDWANRAQPNE</sequence>
<evidence type="ECO:0000256" key="1">
    <source>
        <dbReference type="ARBA" id="ARBA00006068"/>
    </source>
</evidence>
<comment type="similarity">
    <text evidence="1">Belongs to the LytR/CpsA/Psr (LCP) family.</text>
</comment>
<dbReference type="AlphaFoldDB" id="A0A7C3PHC0"/>
<evidence type="ECO:0000313" key="4">
    <source>
        <dbReference type="EMBL" id="HFN00354.1"/>
    </source>
</evidence>
<evidence type="ECO:0000259" key="3">
    <source>
        <dbReference type="Pfam" id="PF13399"/>
    </source>
</evidence>
<evidence type="ECO:0000259" key="2">
    <source>
        <dbReference type="Pfam" id="PF03816"/>
    </source>
</evidence>
<protein>
    <submittedName>
        <fullName evidence="4">LytR family transcriptional regulator</fullName>
    </submittedName>
</protein>
<dbReference type="InterPro" id="IPR004474">
    <property type="entry name" value="LytR_CpsA_psr"/>
</dbReference>
<dbReference type="PANTHER" id="PTHR33392">
    <property type="entry name" value="POLYISOPRENYL-TEICHOIC ACID--PEPTIDOGLYCAN TEICHOIC ACID TRANSFERASE TAGU"/>
    <property type="match status" value="1"/>
</dbReference>
<dbReference type="Pfam" id="PF03816">
    <property type="entry name" value="LytR_cpsA_psr"/>
    <property type="match status" value="1"/>
</dbReference>